<dbReference type="Pfam" id="PF13366">
    <property type="entry name" value="PDDEXK_3"/>
    <property type="match status" value="1"/>
</dbReference>
<evidence type="ECO:0000313" key="2">
    <source>
        <dbReference type="Proteomes" id="UP000306196"/>
    </source>
</evidence>
<name>A0A5R8KHT5_9BACT</name>
<proteinExistence type="predicted"/>
<dbReference type="RefSeq" id="WP_138085376.1">
    <property type="nucleotide sequence ID" value="NZ_VAUV01000004.1"/>
</dbReference>
<evidence type="ECO:0000313" key="1">
    <source>
        <dbReference type="EMBL" id="TLD71842.1"/>
    </source>
</evidence>
<protein>
    <submittedName>
        <fullName evidence="1">GxxExxY protein</fullName>
    </submittedName>
</protein>
<sequence>MDTDKHRFNDGEHKELTHLIIGCAFEVLNEMGHGLHEKPYERAMIVELRLKEAAIDQQRKFDLIYKGFTVGEFIPDLIVDNSVVVDTTVIDRITNHERGQMLNYLRITKLRVGLIINFYKPKLEWERVMLTLSYLCLSVSICG</sequence>
<accession>A0A5R8KHT5</accession>
<comment type="caution">
    <text evidence="1">The sequence shown here is derived from an EMBL/GenBank/DDBJ whole genome shotgun (WGS) entry which is preliminary data.</text>
</comment>
<dbReference type="AlphaFoldDB" id="A0A5R8KHT5"/>
<keyword evidence="2" id="KW-1185">Reference proteome</keyword>
<dbReference type="Proteomes" id="UP000306196">
    <property type="component" value="Unassembled WGS sequence"/>
</dbReference>
<dbReference type="OrthoDB" id="9798792at2"/>
<dbReference type="InterPro" id="IPR026350">
    <property type="entry name" value="GxxExxY"/>
</dbReference>
<dbReference type="EMBL" id="VAUV01000004">
    <property type="protein sequence ID" value="TLD71842.1"/>
    <property type="molecule type" value="Genomic_DNA"/>
</dbReference>
<organism evidence="1 2">
    <name type="scientific">Phragmitibacter flavus</name>
    <dbReference type="NCBI Taxonomy" id="2576071"/>
    <lineage>
        <taxon>Bacteria</taxon>
        <taxon>Pseudomonadati</taxon>
        <taxon>Verrucomicrobiota</taxon>
        <taxon>Verrucomicrobiia</taxon>
        <taxon>Verrucomicrobiales</taxon>
        <taxon>Verrucomicrobiaceae</taxon>
        <taxon>Phragmitibacter</taxon>
    </lineage>
</organism>
<dbReference type="NCBIfam" id="TIGR04256">
    <property type="entry name" value="GxxExxY"/>
    <property type="match status" value="1"/>
</dbReference>
<reference evidence="1 2" key="1">
    <citation type="submission" date="2019-05" db="EMBL/GenBank/DDBJ databases">
        <title>Verrucobacter flavum gen. nov., sp. nov. a new member of the family Verrucomicrobiaceae.</title>
        <authorList>
            <person name="Szuroczki S."/>
            <person name="Abbaszade G."/>
            <person name="Szabo A."/>
            <person name="Felfoldi T."/>
            <person name="Schumann P."/>
            <person name="Boka K."/>
            <person name="Keki Z."/>
            <person name="Toumi M."/>
            <person name="Toth E."/>
        </authorList>
    </citation>
    <scope>NUCLEOTIDE SEQUENCE [LARGE SCALE GENOMIC DNA]</scope>
    <source>
        <strain evidence="1 2">MG-N-17</strain>
    </source>
</reference>
<gene>
    <name evidence="1" type="ORF">FEM03_06490</name>
</gene>